<evidence type="ECO:0000256" key="9">
    <source>
        <dbReference type="ARBA" id="ARBA00022840"/>
    </source>
</evidence>
<keyword evidence="12 15" id="KW-0030">Aminoacyl-tRNA synthetase</keyword>
<evidence type="ECO:0000256" key="13">
    <source>
        <dbReference type="ARBA" id="ARBA00030904"/>
    </source>
</evidence>
<dbReference type="AlphaFoldDB" id="A0AAE0YTQ1"/>
<dbReference type="SUPFAM" id="SSF52374">
    <property type="entry name" value="Nucleotidylyl transferase"/>
    <property type="match status" value="1"/>
</dbReference>
<evidence type="ECO:0000313" key="20">
    <source>
        <dbReference type="Proteomes" id="UP001283361"/>
    </source>
</evidence>
<evidence type="ECO:0000256" key="6">
    <source>
        <dbReference type="ARBA" id="ARBA00022555"/>
    </source>
</evidence>
<feature type="domain" description="GST C-terminal" evidence="17">
    <location>
        <begin position="72"/>
        <end position="205"/>
    </location>
</feature>
<keyword evidence="7 15" id="KW-0436">Ligase</keyword>
<evidence type="ECO:0000256" key="2">
    <source>
        <dbReference type="ARBA" id="ARBA00005594"/>
    </source>
</evidence>
<dbReference type="SUPFAM" id="SSF47616">
    <property type="entry name" value="GST C-terminal domain-like"/>
    <property type="match status" value="1"/>
</dbReference>
<dbReference type="PROSITE" id="PS00178">
    <property type="entry name" value="AA_TRNA_LIGASE_I"/>
    <property type="match status" value="1"/>
</dbReference>
<reference evidence="19" key="1">
    <citation type="journal article" date="2023" name="G3 (Bethesda)">
        <title>A reference genome for the long-term kleptoplast-retaining sea slug Elysia crispata morphotype clarki.</title>
        <authorList>
            <person name="Eastman K.E."/>
            <person name="Pendleton A.L."/>
            <person name="Shaikh M.A."/>
            <person name="Suttiyut T."/>
            <person name="Ogas R."/>
            <person name="Tomko P."/>
            <person name="Gavelis G."/>
            <person name="Widhalm J.R."/>
            <person name="Wisecaver J.H."/>
        </authorList>
    </citation>
    <scope>NUCLEOTIDE SEQUENCE</scope>
    <source>
        <strain evidence="19">ECLA1</strain>
    </source>
</reference>
<evidence type="ECO:0000256" key="14">
    <source>
        <dbReference type="ARBA" id="ARBA00047364"/>
    </source>
</evidence>
<feature type="compositionally biased region" description="Low complexity" evidence="16">
    <location>
        <begin position="942"/>
        <end position="954"/>
    </location>
</feature>
<dbReference type="Pfam" id="PF00458">
    <property type="entry name" value="WHEP-TRS"/>
    <property type="match status" value="2"/>
</dbReference>
<evidence type="ECO:0000256" key="8">
    <source>
        <dbReference type="ARBA" id="ARBA00022741"/>
    </source>
</evidence>
<dbReference type="GO" id="GO:0017101">
    <property type="term" value="C:aminoacyl-tRNA synthetase multienzyme complex"/>
    <property type="evidence" value="ECO:0007669"/>
    <property type="project" value="TreeGrafter"/>
</dbReference>
<dbReference type="CDD" id="cd07957">
    <property type="entry name" value="Anticodon_Ia_Met"/>
    <property type="match status" value="1"/>
</dbReference>
<name>A0AAE0YTQ1_9GAST</name>
<dbReference type="CDD" id="cd00814">
    <property type="entry name" value="MetRS_core"/>
    <property type="match status" value="1"/>
</dbReference>
<dbReference type="Gene3D" id="1.20.1050.10">
    <property type="match status" value="1"/>
</dbReference>
<proteinExistence type="inferred from homology"/>
<evidence type="ECO:0000256" key="16">
    <source>
        <dbReference type="SAM" id="MobiDB-lite"/>
    </source>
</evidence>
<dbReference type="InterPro" id="IPR001412">
    <property type="entry name" value="aa-tRNA-synth_I_CS"/>
</dbReference>
<dbReference type="InterPro" id="IPR041872">
    <property type="entry name" value="Anticodon_Met"/>
</dbReference>
<dbReference type="InterPro" id="IPR041598">
    <property type="entry name" value="MARS_N"/>
</dbReference>
<dbReference type="InterPro" id="IPR010987">
    <property type="entry name" value="Glutathione-S-Trfase_C-like"/>
</dbReference>
<keyword evidence="11 15" id="KW-0648">Protein biosynthesis</keyword>
<dbReference type="Gene3D" id="2.20.28.20">
    <property type="entry name" value="Methionyl-tRNA synthetase, Zn-domain"/>
    <property type="match status" value="1"/>
</dbReference>
<dbReference type="InterPro" id="IPR014729">
    <property type="entry name" value="Rossmann-like_a/b/a_fold"/>
</dbReference>
<dbReference type="NCBIfam" id="TIGR00398">
    <property type="entry name" value="metG"/>
    <property type="match status" value="1"/>
</dbReference>
<evidence type="ECO:0000256" key="5">
    <source>
        <dbReference type="ARBA" id="ARBA00022490"/>
    </source>
</evidence>
<comment type="subcellular location">
    <subcellularLocation>
        <location evidence="1">Cytoplasm</location>
    </subcellularLocation>
</comment>
<dbReference type="FunFam" id="2.20.28.20:FF:000001">
    <property type="entry name" value="Methionine--tRNA ligase"/>
    <property type="match status" value="1"/>
</dbReference>
<dbReference type="Pfam" id="PF09334">
    <property type="entry name" value="tRNA-synt_1g"/>
    <property type="match status" value="1"/>
</dbReference>
<dbReference type="SUPFAM" id="SSF47323">
    <property type="entry name" value="Anticodon-binding domain of a subclass of class I aminoacyl-tRNA synthetases"/>
    <property type="match status" value="1"/>
</dbReference>
<gene>
    <name evidence="19" type="ORF">RRG08_041805</name>
</gene>
<comment type="similarity">
    <text evidence="2 15">Belongs to the class-I aminoacyl-tRNA synthetase family.</text>
</comment>
<dbReference type="Gene3D" id="1.10.730.10">
    <property type="entry name" value="Isoleucyl-tRNA Synthetase, Domain 1"/>
    <property type="match status" value="1"/>
</dbReference>
<keyword evidence="10" id="KW-0694">RNA-binding</keyword>
<dbReference type="InterPro" id="IPR000738">
    <property type="entry name" value="WHEP-TRS_dom"/>
</dbReference>
<dbReference type="Proteomes" id="UP001283361">
    <property type="component" value="Unassembled WGS sequence"/>
</dbReference>
<keyword evidence="9 15" id="KW-0067">ATP-binding</keyword>
<keyword evidence="8 15" id="KW-0547">Nucleotide-binding</keyword>
<dbReference type="SUPFAM" id="SSF47060">
    <property type="entry name" value="S15/NS1 RNA-binding domain"/>
    <property type="match status" value="2"/>
</dbReference>
<evidence type="ECO:0000256" key="4">
    <source>
        <dbReference type="ARBA" id="ARBA00018335"/>
    </source>
</evidence>
<dbReference type="InterPro" id="IPR029038">
    <property type="entry name" value="MetRS_Zn"/>
</dbReference>
<dbReference type="GO" id="GO:0005829">
    <property type="term" value="C:cytosol"/>
    <property type="evidence" value="ECO:0007669"/>
    <property type="project" value="TreeGrafter"/>
</dbReference>
<feature type="compositionally biased region" description="Basic and acidic residues" evidence="16">
    <location>
        <begin position="824"/>
        <end position="833"/>
    </location>
</feature>
<evidence type="ECO:0000256" key="11">
    <source>
        <dbReference type="ARBA" id="ARBA00022917"/>
    </source>
</evidence>
<evidence type="ECO:0000256" key="15">
    <source>
        <dbReference type="RuleBase" id="RU363039"/>
    </source>
</evidence>
<dbReference type="InterPro" id="IPR015413">
    <property type="entry name" value="Methionyl/Leucyl_tRNA_Synth"/>
</dbReference>
<dbReference type="InterPro" id="IPR023458">
    <property type="entry name" value="Met-tRNA_ligase_1"/>
</dbReference>
<dbReference type="Gene3D" id="3.40.30.10">
    <property type="entry name" value="Glutaredoxin"/>
    <property type="match status" value="1"/>
</dbReference>
<evidence type="ECO:0000256" key="12">
    <source>
        <dbReference type="ARBA" id="ARBA00023146"/>
    </source>
</evidence>
<dbReference type="Gene3D" id="3.40.50.620">
    <property type="entry name" value="HUPs"/>
    <property type="match status" value="1"/>
</dbReference>
<evidence type="ECO:0000256" key="10">
    <source>
        <dbReference type="ARBA" id="ARBA00022884"/>
    </source>
</evidence>
<feature type="region of interest" description="Disordered" evidence="16">
    <location>
        <begin position="902"/>
        <end position="959"/>
    </location>
</feature>
<protein>
    <recommendedName>
        <fullName evidence="4">Methionine--tRNA ligase, cytoplasmic</fullName>
        <ecNumber evidence="3">6.1.1.10</ecNumber>
    </recommendedName>
    <alternativeName>
        <fullName evidence="13">Methionyl-tRNA synthetase</fullName>
    </alternativeName>
</protein>
<dbReference type="PANTHER" id="PTHR45765:SF1">
    <property type="entry name" value="METHIONINE--TRNA LIGASE, CYTOPLASMIC"/>
    <property type="match status" value="1"/>
</dbReference>
<organism evidence="19 20">
    <name type="scientific">Elysia crispata</name>
    <name type="common">lettuce slug</name>
    <dbReference type="NCBI Taxonomy" id="231223"/>
    <lineage>
        <taxon>Eukaryota</taxon>
        <taxon>Metazoa</taxon>
        <taxon>Spiralia</taxon>
        <taxon>Lophotrochozoa</taxon>
        <taxon>Mollusca</taxon>
        <taxon>Gastropoda</taxon>
        <taxon>Heterobranchia</taxon>
        <taxon>Euthyneura</taxon>
        <taxon>Panpulmonata</taxon>
        <taxon>Sacoglossa</taxon>
        <taxon>Placobranchoidea</taxon>
        <taxon>Plakobranchidae</taxon>
        <taxon>Elysia</taxon>
    </lineage>
</organism>
<dbReference type="NCBIfam" id="NF001100">
    <property type="entry name" value="PRK00133.1"/>
    <property type="match status" value="1"/>
</dbReference>
<evidence type="ECO:0000259" key="17">
    <source>
        <dbReference type="PROSITE" id="PS50405"/>
    </source>
</evidence>
<dbReference type="SMART" id="SM00991">
    <property type="entry name" value="WHEP-TRS"/>
    <property type="match status" value="2"/>
</dbReference>
<evidence type="ECO:0000259" key="18">
    <source>
        <dbReference type="PROSITE" id="PS51185"/>
    </source>
</evidence>
<dbReference type="EC" id="6.1.1.10" evidence="3"/>
<dbReference type="InterPro" id="IPR009080">
    <property type="entry name" value="tRNAsynth_Ia_anticodon-bd"/>
</dbReference>
<dbReference type="SUPFAM" id="SSF57770">
    <property type="entry name" value="Methionyl-tRNA synthetase (MetRS), Zn-domain"/>
    <property type="match status" value="1"/>
</dbReference>
<feature type="domain" description="WHEP-TRS" evidence="18">
    <location>
        <begin position="964"/>
        <end position="1020"/>
    </location>
</feature>
<dbReference type="PROSITE" id="PS50405">
    <property type="entry name" value="GST_CTER"/>
    <property type="match status" value="1"/>
</dbReference>
<evidence type="ECO:0000313" key="19">
    <source>
        <dbReference type="EMBL" id="KAK3757029.1"/>
    </source>
</evidence>
<dbReference type="CDD" id="cd00939">
    <property type="entry name" value="MetRS_RNA"/>
    <property type="match status" value="2"/>
</dbReference>
<dbReference type="PRINTS" id="PR01041">
    <property type="entry name" value="TRNASYNTHMET"/>
</dbReference>
<dbReference type="PANTHER" id="PTHR45765">
    <property type="entry name" value="METHIONINE--TRNA LIGASE"/>
    <property type="match status" value="1"/>
</dbReference>
<dbReference type="InterPro" id="IPR009068">
    <property type="entry name" value="uS15_NS1_RNA-bd_sf"/>
</dbReference>
<keyword evidence="5" id="KW-0963">Cytoplasm</keyword>
<comment type="catalytic activity">
    <reaction evidence="14">
        <text>tRNA(Met) + L-methionine + ATP = L-methionyl-tRNA(Met) + AMP + diphosphate</text>
        <dbReference type="Rhea" id="RHEA:13481"/>
        <dbReference type="Rhea" id="RHEA-COMP:9667"/>
        <dbReference type="Rhea" id="RHEA-COMP:9698"/>
        <dbReference type="ChEBI" id="CHEBI:30616"/>
        <dbReference type="ChEBI" id="CHEBI:33019"/>
        <dbReference type="ChEBI" id="CHEBI:57844"/>
        <dbReference type="ChEBI" id="CHEBI:78442"/>
        <dbReference type="ChEBI" id="CHEBI:78530"/>
        <dbReference type="ChEBI" id="CHEBI:456215"/>
        <dbReference type="EC" id="6.1.1.10"/>
    </reaction>
</comment>
<evidence type="ECO:0000256" key="1">
    <source>
        <dbReference type="ARBA" id="ARBA00004496"/>
    </source>
</evidence>
<feature type="region of interest" description="Disordered" evidence="16">
    <location>
        <begin position="824"/>
        <end position="847"/>
    </location>
</feature>
<dbReference type="InterPro" id="IPR036282">
    <property type="entry name" value="Glutathione-S-Trfase_C_sf"/>
</dbReference>
<evidence type="ECO:0000256" key="7">
    <source>
        <dbReference type="ARBA" id="ARBA00022598"/>
    </source>
</evidence>
<feature type="compositionally biased region" description="Gly residues" evidence="16">
    <location>
        <begin position="920"/>
        <end position="929"/>
    </location>
</feature>
<dbReference type="Pfam" id="PF19303">
    <property type="entry name" value="Anticodon_3"/>
    <property type="match status" value="1"/>
</dbReference>
<dbReference type="InterPro" id="IPR033911">
    <property type="entry name" value="MetRS_core"/>
</dbReference>
<dbReference type="GO" id="GO:0004825">
    <property type="term" value="F:methionine-tRNA ligase activity"/>
    <property type="evidence" value="ECO:0007669"/>
    <property type="project" value="UniProtKB-EC"/>
</dbReference>
<dbReference type="EMBL" id="JAWDGP010005418">
    <property type="protein sequence ID" value="KAK3757029.1"/>
    <property type="molecule type" value="Genomic_DNA"/>
</dbReference>
<dbReference type="GO" id="GO:0000049">
    <property type="term" value="F:tRNA binding"/>
    <property type="evidence" value="ECO:0007669"/>
    <property type="project" value="UniProtKB-KW"/>
</dbReference>
<dbReference type="FunFam" id="1.10.730.10:FF:000031">
    <property type="entry name" value="Putative Methionyl-tRNA synthetase"/>
    <property type="match status" value="1"/>
</dbReference>
<keyword evidence="6" id="KW-0820">tRNA-binding</keyword>
<feature type="domain" description="WHEP-TRS" evidence="18">
    <location>
        <begin position="854"/>
        <end position="910"/>
    </location>
</feature>
<keyword evidence="20" id="KW-1185">Reference proteome</keyword>
<evidence type="ECO:0000256" key="3">
    <source>
        <dbReference type="ARBA" id="ARBA00012838"/>
    </source>
</evidence>
<dbReference type="InterPro" id="IPR014758">
    <property type="entry name" value="Met-tRNA_synth"/>
</dbReference>
<sequence>MKVYTDNGNFQCLKIQIAAQVTGTKIELVKVKHNECVAPFSRHSKLPILEVKERTFFSPNTAAKYIFLKANKIKDEDAENVFLDWECSELLPLVVAYLLGQGRKDQTVTNRLASALQHLGTSLSKSKFLTGDILSVSDVCVFSTLSLLLGQKNCNLLVERVNIQRWCQDMSSNIAVQSVLNEFMSPASAQEEFKASLTSQTFTPVTSTTNIENPGVERSISLKNSISSEDQTTEKVSQEDLDAVFKAWQTERKDYPKPRVREYPVLPKPNDRNILVTSALPYVNNVPHLGNIIGCVLSADVFSRFAKLRNYNVLYVCGTDEYGTATETKAMEEGVTPKEICDKFNKLHTQIYRWFNIDFDYFGRTTTEQQTKIAQDIFWKLYERNFILKDSIDQLKCTKCDKFLADRFVEGTCPLCGFDDARGDQCDGCGKLLNAVDLVNPKCKICKASPVIVNSQHLFVDLPKLEPLLKSHLDQVFESGTWTHNARVITNSWIRDGLKPRCISRDLKWGTPVPLEGYKDKVFYVWFDAPIGYLSITANYTDQWERWWKNPQQVEMYNFLGKDNVPFHSVIFPACLLGANDGYSVVNHMIATEYLNYEDTKFSKSRNTGVFGDQAETTGIPADVYRFYLLYLRPESQDTAFSWDDFMLKNNSELLNNLGNFINRALSFLFNIFGGVIQEMELNEEDQKLLALVTRELQTYISNLEACRLRDGIRNILMISKLGNQYMQANKPWVLAKGTSDEKCRAGSVVSVSAQVVCLLSVLLNPYMPQTSATIQQQLQAPTSVNIITDSFLPSLPVGHKISKPSPLFQKIEQNFIEGLREKFAGKPAEKSPKKQPSKAATGEATLVPASQEEIDRLTKAVADQGIVVRDLKSSKADPSKVAEQVAILLQLKKDLSLAQGVDPDAKVNGDIGKGKKKGGSGGNKGVGGAVEQAASKKDNQAKQQKQQKKAPAAGDGANIDTALVDKLTKAVADQGTKVREVKAAKAEKSTIDAEVASLLQLKRELAVAQGLDPEAAIGGGGKKGKKK</sequence>
<dbReference type="Pfam" id="PF18485">
    <property type="entry name" value="GST_N_5"/>
    <property type="match status" value="1"/>
</dbReference>
<dbReference type="GO" id="GO:0006431">
    <property type="term" value="P:methionyl-tRNA aminoacylation"/>
    <property type="evidence" value="ECO:0007669"/>
    <property type="project" value="InterPro"/>
</dbReference>
<dbReference type="PROSITE" id="PS51185">
    <property type="entry name" value="WHEP_TRS_2"/>
    <property type="match status" value="2"/>
</dbReference>
<comment type="caution">
    <text evidence="19">The sequence shown here is derived from an EMBL/GenBank/DDBJ whole genome shotgun (WGS) entry which is preliminary data.</text>
</comment>
<dbReference type="HAMAP" id="MF_00098">
    <property type="entry name" value="Met_tRNA_synth_type1"/>
    <property type="match status" value="1"/>
</dbReference>
<dbReference type="Gene3D" id="1.10.287.10">
    <property type="entry name" value="S15/NS1, RNA-binding"/>
    <property type="match status" value="2"/>
</dbReference>
<dbReference type="GO" id="GO:0005524">
    <property type="term" value="F:ATP binding"/>
    <property type="evidence" value="ECO:0007669"/>
    <property type="project" value="UniProtKB-KW"/>
</dbReference>
<accession>A0AAE0YTQ1</accession>